<keyword evidence="3" id="KW-1185">Reference proteome</keyword>
<feature type="transmembrane region" description="Helical" evidence="1">
    <location>
        <begin position="28"/>
        <end position="47"/>
    </location>
</feature>
<dbReference type="OrthoDB" id="5406089at2"/>
<proteinExistence type="predicted"/>
<accession>A0A1G6WSF5</accession>
<sequence>MSSALATALPLQDIQLPPAPGWWPPAPGWWLLLTLILLAALLALVHWRRGRYRRAALRQLARLQARAAAGSELAALSRLLRQAALRSFPTSACAGLQGEAWLAFLDQSLPRRWRERGFRGGIGRCLALGPYQPGAALSAVERQELYALCRRWLRTLPAVPRRGAGRRRP</sequence>
<dbReference type="STRING" id="57664.SAMN05661003_10116"/>
<gene>
    <name evidence="2" type="ORF">SAMN05661003_10116</name>
</gene>
<dbReference type="RefSeq" id="WP_092075183.1">
    <property type="nucleotide sequence ID" value="NZ_FNAQ01000001.1"/>
</dbReference>
<evidence type="ECO:0000313" key="3">
    <source>
        <dbReference type="Proteomes" id="UP000243205"/>
    </source>
</evidence>
<name>A0A1G6WSF5_9BACT</name>
<keyword evidence="1" id="KW-0472">Membrane</keyword>
<keyword evidence="1" id="KW-0812">Transmembrane</keyword>
<dbReference type="AlphaFoldDB" id="A0A1G6WSF5"/>
<dbReference type="EMBL" id="FNAQ01000001">
    <property type="protein sequence ID" value="SDD68850.1"/>
    <property type="molecule type" value="Genomic_DNA"/>
</dbReference>
<reference evidence="3" key="1">
    <citation type="submission" date="2016-10" db="EMBL/GenBank/DDBJ databases">
        <authorList>
            <person name="Varghese N."/>
            <person name="Submissions S."/>
        </authorList>
    </citation>
    <scope>NUCLEOTIDE SEQUENCE [LARGE SCALE GENOMIC DNA]</scope>
    <source>
        <strain evidence="3">DSM 8987</strain>
    </source>
</reference>
<organism evidence="2 3">
    <name type="scientific">Desulfuromonas thiophila</name>
    <dbReference type="NCBI Taxonomy" id="57664"/>
    <lineage>
        <taxon>Bacteria</taxon>
        <taxon>Pseudomonadati</taxon>
        <taxon>Thermodesulfobacteriota</taxon>
        <taxon>Desulfuromonadia</taxon>
        <taxon>Desulfuromonadales</taxon>
        <taxon>Desulfuromonadaceae</taxon>
        <taxon>Desulfuromonas</taxon>
    </lineage>
</organism>
<evidence type="ECO:0008006" key="4">
    <source>
        <dbReference type="Google" id="ProtNLM"/>
    </source>
</evidence>
<keyword evidence="1" id="KW-1133">Transmembrane helix</keyword>
<dbReference type="Pfam" id="PF14316">
    <property type="entry name" value="DUF4381"/>
    <property type="match status" value="1"/>
</dbReference>
<evidence type="ECO:0000256" key="1">
    <source>
        <dbReference type="SAM" id="Phobius"/>
    </source>
</evidence>
<dbReference type="InterPro" id="IPR025489">
    <property type="entry name" value="DUF4381"/>
</dbReference>
<evidence type="ECO:0000313" key="2">
    <source>
        <dbReference type="EMBL" id="SDD68850.1"/>
    </source>
</evidence>
<dbReference type="Proteomes" id="UP000243205">
    <property type="component" value="Unassembled WGS sequence"/>
</dbReference>
<protein>
    <recommendedName>
        <fullName evidence="4">DUF4381 domain-containing protein</fullName>
    </recommendedName>
</protein>